<organism evidence="1 2">
    <name type="scientific">Paramecium sonneborni</name>
    <dbReference type="NCBI Taxonomy" id="65129"/>
    <lineage>
        <taxon>Eukaryota</taxon>
        <taxon>Sar</taxon>
        <taxon>Alveolata</taxon>
        <taxon>Ciliophora</taxon>
        <taxon>Intramacronucleata</taxon>
        <taxon>Oligohymenophorea</taxon>
        <taxon>Peniculida</taxon>
        <taxon>Parameciidae</taxon>
        <taxon>Paramecium</taxon>
    </lineage>
</organism>
<dbReference type="AlphaFoldDB" id="A0A8S1KH03"/>
<dbReference type="Proteomes" id="UP000692954">
    <property type="component" value="Unassembled WGS sequence"/>
</dbReference>
<comment type="caution">
    <text evidence="1">The sequence shown here is derived from an EMBL/GenBank/DDBJ whole genome shotgun (WGS) entry which is preliminary data.</text>
</comment>
<protein>
    <submittedName>
        <fullName evidence="1">Uncharacterized protein</fullName>
    </submittedName>
</protein>
<dbReference type="EMBL" id="CAJJDN010000008">
    <property type="protein sequence ID" value="CAD8054398.1"/>
    <property type="molecule type" value="Genomic_DNA"/>
</dbReference>
<evidence type="ECO:0000313" key="1">
    <source>
        <dbReference type="EMBL" id="CAD8054398.1"/>
    </source>
</evidence>
<evidence type="ECO:0000313" key="2">
    <source>
        <dbReference type="Proteomes" id="UP000692954"/>
    </source>
</evidence>
<gene>
    <name evidence="1" type="ORF">PSON_ATCC_30995.1.T0080276</name>
</gene>
<sequence length="139" mass="16615">MGLCSSSQQKKPRPLIRLVKVEMDIKEDNYQQTLNLWRRIDEQMELLKNKHLISLKVLSQNEQINNFLLQNQRQNINQNLSTFFKLFDEFQIQFTQELMQNETFCMNQSDLLKNLDQLNETFAEMGYSTKVLTQSLTKY</sequence>
<accession>A0A8S1KH03</accession>
<proteinExistence type="predicted"/>
<keyword evidence="2" id="KW-1185">Reference proteome</keyword>
<name>A0A8S1KH03_9CILI</name>
<reference evidence="1" key="1">
    <citation type="submission" date="2021-01" db="EMBL/GenBank/DDBJ databases">
        <authorList>
            <consortium name="Genoscope - CEA"/>
            <person name="William W."/>
        </authorList>
    </citation>
    <scope>NUCLEOTIDE SEQUENCE</scope>
</reference>